<protein>
    <submittedName>
        <fullName evidence="1">Uncharacterized protein</fullName>
    </submittedName>
</protein>
<name>A0A1H6M7D0_9BACT</name>
<keyword evidence="2" id="KW-1185">Reference proteome</keyword>
<dbReference type="OrthoDB" id="9921817at2"/>
<dbReference type="Proteomes" id="UP000176204">
    <property type="component" value="Chromosome I"/>
</dbReference>
<gene>
    <name evidence="1" type="ORF">PYTT_2200</name>
</gene>
<sequence>MKISFGAAVNRYVYDARLGERRVQAVYYGTRKVYPDAAARVRMIRLDMGGWAGTPEGNCWARALEAVSIAADGSRHIRLTAGRTYSVQSAYGSYPAAAWLGDGRFEFAHGEGPLAQGLRLGDTATLRLLVPALTTAAIGGTEGDNGEVAAVYAACLPETEVRGYFTKGQKKVSTGVRVRLESLPSGAVLMDRHQQQNGHCRGSYDWNYGWAGPVWGDTQVRLTVWPHQARGPWGGYLISPAISRTLSARIIQMQTEA</sequence>
<evidence type="ECO:0000313" key="1">
    <source>
        <dbReference type="EMBL" id="SEH97266.1"/>
    </source>
</evidence>
<accession>A0A1H6M7D0</accession>
<dbReference type="STRING" id="1679444.PYTT_2200"/>
<dbReference type="AlphaFoldDB" id="A0A1H6M7D0"/>
<evidence type="ECO:0000313" key="2">
    <source>
        <dbReference type="Proteomes" id="UP000176204"/>
    </source>
</evidence>
<reference evidence="2" key="1">
    <citation type="submission" date="2016-09" db="EMBL/GenBank/DDBJ databases">
        <authorList>
            <person name="Koehorst J."/>
        </authorList>
    </citation>
    <scope>NUCLEOTIDE SEQUENCE [LARGE SCALE GENOMIC DNA]</scope>
</reference>
<proteinExistence type="predicted"/>
<dbReference type="EMBL" id="LT629973">
    <property type="protein sequence ID" value="SEH97266.1"/>
    <property type="molecule type" value="Genomic_DNA"/>
</dbReference>
<dbReference type="KEGG" id="agl:PYTT_2200"/>
<organism evidence="1 2">
    <name type="scientific">Akkermansia glycaniphila</name>
    <dbReference type="NCBI Taxonomy" id="1679444"/>
    <lineage>
        <taxon>Bacteria</taxon>
        <taxon>Pseudomonadati</taxon>
        <taxon>Verrucomicrobiota</taxon>
        <taxon>Verrucomicrobiia</taxon>
        <taxon>Verrucomicrobiales</taxon>
        <taxon>Akkermansiaceae</taxon>
        <taxon>Akkermansia</taxon>
    </lineage>
</organism>
<dbReference type="RefSeq" id="WP_071133473.1">
    <property type="nucleotide sequence ID" value="NZ_LT629973.1"/>
</dbReference>